<dbReference type="GO" id="GO:0003700">
    <property type="term" value="F:DNA-binding transcription factor activity"/>
    <property type="evidence" value="ECO:0007669"/>
    <property type="project" value="InterPro"/>
</dbReference>
<dbReference type="InterPro" id="IPR000835">
    <property type="entry name" value="HTH_MarR-typ"/>
</dbReference>
<dbReference type="PRINTS" id="PR00598">
    <property type="entry name" value="HTHMARR"/>
</dbReference>
<dbReference type="Proteomes" id="UP000254255">
    <property type="component" value="Unassembled WGS sequence"/>
</dbReference>
<feature type="domain" description="HTH marR-type" evidence="1">
    <location>
        <begin position="25"/>
        <end position="157"/>
    </location>
</feature>
<dbReference type="Gene3D" id="1.10.10.10">
    <property type="entry name" value="Winged helix-like DNA-binding domain superfamily/Winged helix DNA-binding domain"/>
    <property type="match status" value="1"/>
</dbReference>
<dbReference type="PROSITE" id="PS50995">
    <property type="entry name" value="HTH_MARR_2"/>
    <property type="match status" value="1"/>
</dbReference>
<name>A0A377BGB1_ECOLX</name>
<organism evidence="2 3">
    <name type="scientific">Escherichia coli</name>
    <dbReference type="NCBI Taxonomy" id="562"/>
    <lineage>
        <taxon>Bacteria</taxon>
        <taxon>Pseudomonadati</taxon>
        <taxon>Pseudomonadota</taxon>
        <taxon>Gammaproteobacteria</taxon>
        <taxon>Enterobacterales</taxon>
        <taxon>Enterobacteriaceae</taxon>
        <taxon>Escherichia</taxon>
    </lineage>
</organism>
<dbReference type="EMBL" id="UGET01000002">
    <property type="protein sequence ID" value="STL60499.1"/>
    <property type="molecule type" value="Genomic_DNA"/>
</dbReference>
<dbReference type="SMART" id="SM00347">
    <property type="entry name" value="HTH_MARR"/>
    <property type="match status" value="1"/>
</dbReference>
<reference evidence="2 3" key="1">
    <citation type="submission" date="2018-06" db="EMBL/GenBank/DDBJ databases">
        <authorList>
            <consortium name="Pathogen Informatics"/>
            <person name="Doyle S."/>
        </authorList>
    </citation>
    <scope>NUCLEOTIDE SEQUENCE [LARGE SCALE GENOMIC DNA]</scope>
    <source>
        <strain evidence="2 3">NCTC13148</strain>
    </source>
</reference>
<gene>
    <name evidence="2" type="primary">mprA_1</name>
    <name evidence="2" type="ORF">NCTC13148_00154</name>
</gene>
<evidence type="ECO:0000313" key="2">
    <source>
        <dbReference type="EMBL" id="STL60499.1"/>
    </source>
</evidence>
<dbReference type="InterPro" id="IPR039422">
    <property type="entry name" value="MarR/SlyA-like"/>
</dbReference>
<protein>
    <submittedName>
        <fullName evidence="2">Transcriptional repressor MprA</fullName>
    </submittedName>
</protein>
<dbReference type="PANTHER" id="PTHR33164:SF57">
    <property type="entry name" value="MARR-FAMILY TRANSCRIPTIONAL REGULATOR"/>
    <property type="match status" value="1"/>
</dbReference>
<proteinExistence type="predicted"/>
<dbReference type="GO" id="GO:0006950">
    <property type="term" value="P:response to stress"/>
    <property type="evidence" value="ECO:0007669"/>
    <property type="project" value="TreeGrafter"/>
</dbReference>
<evidence type="ECO:0000259" key="1">
    <source>
        <dbReference type="PROSITE" id="PS50995"/>
    </source>
</evidence>
<dbReference type="InterPro" id="IPR036388">
    <property type="entry name" value="WH-like_DNA-bd_sf"/>
</dbReference>
<evidence type="ECO:0000313" key="3">
    <source>
        <dbReference type="Proteomes" id="UP000254255"/>
    </source>
</evidence>
<dbReference type="InterPro" id="IPR036390">
    <property type="entry name" value="WH_DNA-bd_sf"/>
</dbReference>
<dbReference type="PANTHER" id="PTHR33164">
    <property type="entry name" value="TRANSCRIPTIONAL REGULATOR, MARR FAMILY"/>
    <property type="match status" value="1"/>
</dbReference>
<dbReference type="Pfam" id="PF01047">
    <property type="entry name" value="MarR"/>
    <property type="match status" value="1"/>
</dbReference>
<sequence>MHAAVIHFHTLEVYARSIYSCGMEPEVAKYHLGALALAVADSIASVSASFSPSGPGTAVMVLLSMEPGLPISVLATSIGLSHAGTVRLIDRLEREQLVERRRQITDRRARFIHLTNSGKKITDALLKAREQVISECISPLSPNDLDILGMLSERLLVANGFDKDGSVSLCHLCGYSRIAPSRGKAKPGRSPRWNVASEG</sequence>
<dbReference type="SUPFAM" id="SSF46785">
    <property type="entry name" value="Winged helix' DNA-binding domain"/>
    <property type="match status" value="1"/>
</dbReference>
<dbReference type="AlphaFoldDB" id="A0A377BGB1"/>
<accession>A0A377BGB1</accession>